<gene>
    <name evidence="1" type="ORF">J4415_03220</name>
</gene>
<reference evidence="1" key="2">
    <citation type="submission" date="2021-05" db="EMBL/GenBank/DDBJ databases">
        <title>Protein family content uncovers lineage relationships and bacterial pathway maintenance mechanisms in DPANN archaea.</title>
        <authorList>
            <person name="Castelle C.J."/>
            <person name="Meheust R."/>
            <person name="Jaffe A.L."/>
            <person name="Seitz K."/>
            <person name="Gong X."/>
            <person name="Baker B.J."/>
            <person name="Banfield J.F."/>
        </authorList>
    </citation>
    <scope>NUCLEOTIDE SEQUENCE</scope>
    <source>
        <strain evidence="1">RIFCSPHIGHO2_01_FULL_AR10_44_11</strain>
    </source>
</reference>
<accession>A0A8T4L1B3</accession>
<dbReference type="EMBL" id="JAGVWD010000047">
    <property type="protein sequence ID" value="MBS3057615.1"/>
    <property type="molecule type" value="Genomic_DNA"/>
</dbReference>
<evidence type="ECO:0000313" key="2">
    <source>
        <dbReference type="Proteomes" id="UP000677687"/>
    </source>
</evidence>
<comment type="caution">
    <text evidence="1">The sequence shown here is derived from an EMBL/GenBank/DDBJ whole genome shotgun (WGS) entry which is preliminary data.</text>
</comment>
<evidence type="ECO:0000313" key="1">
    <source>
        <dbReference type="EMBL" id="MBS3057615.1"/>
    </source>
</evidence>
<protein>
    <submittedName>
        <fullName evidence="1">Uncharacterized protein</fullName>
    </submittedName>
</protein>
<name>A0A8T4L1B3_9ARCH</name>
<reference evidence="1" key="1">
    <citation type="submission" date="2021-03" db="EMBL/GenBank/DDBJ databases">
        <authorList>
            <person name="Jaffe A."/>
        </authorList>
    </citation>
    <scope>NUCLEOTIDE SEQUENCE</scope>
    <source>
        <strain evidence="1">RIFCSPHIGHO2_01_FULL_AR10_44_11</strain>
    </source>
</reference>
<sequence length="178" mass="20789">MAPKSSKRPFYRLRRGKLTPDATIRIWRETAKRIPGIYRGKKSTKADFGINAFRYGVFAKVIANEAVRRSNFKLLNPKQKRGLERLLANKIYLENKFRMLEIHNSPINMVRDFENMGFFAKKLEIAERESSHSLERLSGFMDKIELNDEEVETLNSKVRDAEKTVKLGIGIERKKEKK</sequence>
<dbReference type="Proteomes" id="UP000677687">
    <property type="component" value="Unassembled WGS sequence"/>
</dbReference>
<organism evidence="1 2">
    <name type="scientific">Candidatus Iainarchaeum sp</name>
    <dbReference type="NCBI Taxonomy" id="3101447"/>
    <lineage>
        <taxon>Archaea</taxon>
        <taxon>Candidatus Iainarchaeota</taxon>
        <taxon>Candidatus Iainarchaeia</taxon>
        <taxon>Candidatus Iainarchaeales</taxon>
        <taxon>Candidatus Iainarchaeaceae</taxon>
        <taxon>Candidatus Iainarchaeum</taxon>
    </lineage>
</organism>
<proteinExistence type="predicted"/>
<dbReference type="AlphaFoldDB" id="A0A8T4L1B3"/>